<dbReference type="Proteomes" id="UP000815325">
    <property type="component" value="Unassembled WGS sequence"/>
</dbReference>
<protein>
    <recommendedName>
        <fullName evidence="4">Encoded protein</fullName>
    </recommendedName>
</protein>
<evidence type="ECO:0000313" key="3">
    <source>
        <dbReference type="Proteomes" id="UP000815325"/>
    </source>
</evidence>
<name>A0ABQ7GAF7_DUNSA</name>
<reference evidence="2" key="1">
    <citation type="submission" date="2017-08" db="EMBL/GenBank/DDBJ databases">
        <authorList>
            <person name="Polle J.E."/>
            <person name="Barry K."/>
            <person name="Cushman J."/>
            <person name="Schmutz J."/>
            <person name="Tran D."/>
            <person name="Hathwaick L.T."/>
            <person name="Yim W.C."/>
            <person name="Jenkins J."/>
            <person name="Mckie-Krisberg Z.M."/>
            <person name="Prochnik S."/>
            <person name="Lindquist E."/>
            <person name="Dockter R.B."/>
            <person name="Adam C."/>
            <person name="Molina H."/>
            <person name="Bunkerborg J."/>
            <person name="Jin E."/>
            <person name="Buchheim M."/>
            <person name="Magnuson J."/>
        </authorList>
    </citation>
    <scope>NUCLEOTIDE SEQUENCE</scope>
    <source>
        <strain evidence="2">CCAP 19/18</strain>
    </source>
</reference>
<dbReference type="SUPFAM" id="SSF52047">
    <property type="entry name" value="RNI-like"/>
    <property type="match status" value="1"/>
</dbReference>
<keyword evidence="3" id="KW-1185">Reference proteome</keyword>
<organism evidence="2 3">
    <name type="scientific">Dunaliella salina</name>
    <name type="common">Green alga</name>
    <name type="synonym">Protococcus salinus</name>
    <dbReference type="NCBI Taxonomy" id="3046"/>
    <lineage>
        <taxon>Eukaryota</taxon>
        <taxon>Viridiplantae</taxon>
        <taxon>Chlorophyta</taxon>
        <taxon>core chlorophytes</taxon>
        <taxon>Chlorophyceae</taxon>
        <taxon>CS clade</taxon>
        <taxon>Chlamydomonadales</taxon>
        <taxon>Dunaliellaceae</taxon>
        <taxon>Dunaliella</taxon>
    </lineage>
</organism>
<evidence type="ECO:0000256" key="1">
    <source>
        <dbReference type="ARBA" id="ARBA00004430"/>
    </source>
</evidence>
<dbReference type="InterPro" id="IPR032675">
    <property type="entry name" value="LRR_dom_sf"/>
</dbReference>
<proteinExistence type="predicted"/>
<dbReference type="EMBL" id="MU069936">
    <property type="protein sequence ID" value="KAF5831591.1"/>
    <property type="molecule type" value="Genomic_DNA"/>
</dbReference>
<comment type="caution">
    <text evidence="2">The sequence shown here is derived from an EMBL/GenBank/DDBJ whole genome shotgun (WGS) entry which is preliminary data.</text>
</comment>
<evidence type="ECO:0008006" key="4">
    <source>
        <dbReference type="Google" id="ProtNLM"/>
    </source>
</evidence>
<sequence length="477" mass="53540">MGYLFIRPSPQSYWLYNNLCPVRNFWSSRRRFITAQPTGSPDRELWAFITDIMRKNRAALMPRRTRARLLQHDQGTQLLNLGDDLFGKIYASLEDREDKRALRHSCPSFYRSPAVNFHIYLADFAMDGVYTAEDAVYFLAAFPVHASMKTVKFSGVDLKSLTQYALGCADYSAAARKRCCNVDEVILEASKVPDGGDAALLSLLYPKMTSLILRWCSLPLSFLGILSTQAGRLQALQLVNCQLLGSLEGLMPVLGAFTCLESLTLHFAGQRLELDCTKLCELQRLQELSLSNVHLNHFDVLLPALSSLHHLRLSRAQLPAGIHLASETLQTLYVDTLSPTLPELSLSSFPALQDVDFLNFDLGAGLDDIDDAQKVLKVAHFARWLVTMPIRAGDIYDYRMKGRLSWSGDLCSLVLEAFSPFLEKFTAAPRSLKLTDWNFSGLTVMIKLWSYLHNVKSLFGRMQVGGRSTPWRIPGGC</sequence>
<evidence type="ECO:0000313" key="2">
    <source>
        <dbReference type="EMBL" id="KAF5831591.1"/>
    </source>
</evidence>
<dbReference type="Gene3D" id="3.80.10.10">
    <property type="entry name" value="Ribonuclease Inhibitor"/>
    <property type="match status" value="1"/>
</dbReference>
<comment type="subcellular location">
    <subcellularLocation>
        <location evidence="1">Cytoplasm</location>
        <location evidence="1">Cytoskeleton</location>
        <location evidence="1">Cilium axoneme</location>
    </subcellularLocation>
</comment>
<accession>A0ABQ7GAF7</accession>
<gene>
    <name evidence="2" type="ORF">DUNSADRAFT_12925</name>
</gene>